<dbReference type="EMBL" id="FR823385">
    <property type="protein sequence ID" value="CBZ51417.1"/>
    <property type="molecule type" value="Genomic_DNA"/>
</dbReference>
<dbReference type="GO" id="GO:0003723">
    <property type="term" value="F:RNA binding"/>
    <property type="evidence" value="ECO:0007669"/>
    <property type="project" value="UniProtKB-UniRule"/>
</dbReference>
<organism evidence="4 6">
    <name type="scientific">Neospora caninum (strain Liverpool)</name>
    <dbReference type="NCBI Taxonomy" id="572307"/>
    <lineage>
        <taxon>Eukaryota</taxon>
        <taxon>Sar</taxon>
        <taxon>Alveolata</taxon>
        <taxon>Apicomplexa</taxon>
        <taxon>Conoidasida</taxon>
        <taxon>Coccidia</taxon>
        <taxon>Eucoccidiorida</taxon>
        <taxon>Eimeriorina</taxon>
        <taxon>Sarcocystidae</taxon>
        <taxon>Neospora</taxon>
    </lineage>
</organism>
<accession>F0VB80</accession>
<dbReference type="SUPFAM" id="SSF54928">
    <property type="entry name" value="RNA-binding domain, RBD"/>
    <property type="match status" value="1"/>
</dbReference>
<reference evidence="5" key="4">
    <citation type="journal article" date="2015" name="PLoS ONE">
        <title>Comprehensive Evaluation of Toxoplasma gondii VEG and Neospora caninum LIV Genomes with Tachyzoite Stage Transcriptome and Proteome Defines Novel Transcript Features.</title>
        <authorList>
            <person name="Ramaprasad A."/>
            <person name="Mourier T."/>
            <person name="Naeem R."/>
            <person name="Malas T.B."/>
            <person name="Moussa E."/>
            <person name="Panigrahi A."/>
            <person name="Vermont S.J."/>
            <person name="Otto T.D."/>
            <person name="Wastling J."/>
            <person name="Pain A."/>
        </authorList>
    </citation>
    <scope>NUCLEOTIDE SEQUENCE</scope>
    <source>
        <strain evidence="5">Liverpool</strain>
    </source>
</reference>
<dbReference type="InterPro" id="IPR012677">
    <property type="entry name" value="Nucleotide-bd_a/b_plait_sf"/>
</dbReference>
<dbReference type="PANTHER" id="PTHR15481">
    <property type="entry name" value="RIBONUCLEIC ACID BINDING PROTEIN S1"/>
    <property type="match status" value="1"/>
</dbReference>
<name>F0VB80_NEOCL</name>
<dbReference type="GO" id="GO:0005737">
    <property type="term" value="C:cytoplasm"/>
    <property type="evidence" value="ECO:0007669"/>
    <property type="project" value="TreeGrafter"/>
</dbReference>
<evidence type="ECO:0000256" key="1">
    <source>
        <dbReference type="ARBA" id="ARBA00022884"/>
    </source>
</evidence>
<dbReference type="Pfam" id="PF00076">
    <property type="entry name" value="RRM_1"/>
    <property type="match status" value="1"/>
</dbReference>
<protein>
    <submittedName>
        <fullName evidence="5">RNA binding protein, putative</fullName>
    </submittedName>
</protein>
<dbReference type="eggNOG" id="KOG0118">
    <property type="taxonomic scope" value="Eukaryota"/>
</dbReference>
<reference evidence="6" key="3">
    <citation type="journal article" date="2012" name="PLoS Pathog.">
        <title>Comparative genomics of the apicomplexan parasites Toxoplasma gondii and Neospora caninum: Coccidia differing in host range and transmission strategy.</title>
        <authorList>
            <person name="Reid A.J."/>
            <person name="Vermont S.J."/>
            <person name="Cotton J.A."/>
            <person name="Harris D."/>
            <person name="Hill-Cawthorne G.A."/>
            <person name="Konen-Waisman S."/>
            <person name="Latham S.M."/>
            <person name="Mourier T."/>
            <person name="Norton R."/>
            <person name="Quail M.A."/>
            <person name="Sanders M."/>
            <person name="Shanmugam D."/>
            <person name="Sohal A."/>
            <person name="Wasmuth J.D."/>
            <person name="Brunk B."/>
            <person name="Grigg M.E."/>
            <person name="Howard J.C."/>
            <person name="Parkinson J."/>
            <person name="Roos D.S."/>
            <person name="Trees A.J."/>
            <person name="Berriman M."/>
            <person name="Pain A."/>
            <person name="Wastling J.M."/>
        </authorList>
    </citation>
    <scope>NUCLEOTIDE SEQUENCE [LARGE SCALE GENOMIC DNA]</scope>
    <source>
        <strain evidence="6">Liverpool</strain>
    </source>
</reference>
<dbReference type="VEuPathDB" id="ToxoDB:NCLIV_044780"/>
<dbReference type="GeneID" id="13440402"/>
<evidence type="ECO:0000256" key="2">
    <source>
        <dbReference type="PROSITE-ProRule" id="PRU00176"/>
    </source>
</evidence>
<proteinExistence type="predicted"/>
<dbReference type="EMBL" id="LN714484">
    <property type="protein sequence ID" value="CEL68737.1"/>
    <property type="molecule type" value="Genomic_DNA"/>
</dbReference>
<keyword evidence="1 2" id="KW-0694">RNA-binding</keyword>
<dbReference type="OrthoDB" id="252020at2759"/>
<dbReference type="PANTHER" id="PTHR15481:SF0">
    <property type="entry name" value="LD23870P-RELATED"/>
    <property type="match status" value="1"/>
</dbReference>
<dbReference type="Proteomes" id="UP000007494">
    <property type="component" value="Chromosome IX"/>
</dbReference>
<dbReference type="PROSITE" id="PS50102">
    <property type="entry name" value="RRM"/>
    <property type="match status" value="1"/>
</dbReference>
<evidence type="ECO:0000313" key="4">
    <source>
        <dbReference type="EMBL" id="CBZ51417.1"/>
    </source>
</evidence>
<reference evidence="4" key="2">
    <citation type="submission" date="2011-03" db="EMBL/GenBank/DDBJ databases">
        <title>Comparative genomics and transcriptomics of Neospora caninum and Toxoplasma gondii.</title>
        <authorList>
            <person name="Reid A.J."/>
            <person name="Sohal A."/>
            <person name="Harris D."/>
            <person name="Quail M."/>
            <person name="Sanders M."/>
            <person name="Berriman M."/>
            <person name="Wastling J.M."/>
            <person name="Pain A."/>
        </authorList>
    </citation>
    <scope>NUCLEOTIDE SEQUENCE</scope>
    <source>
        <strain evidence="4">Liverpool</strain>
    </source>
</reference>
<dbReference type="InParanoid" id="F0VB80"/>
<sequence length="237" mass="25989">MKRVLECTLNVSSLTRNVREEHLREIFGLYGVITSCTLAVDKVAGIPKGYAYVEFDSVQEAELAREHLNQGMLDGRAMKVEFSSKVKEQRQGKAGEGESRVIVLGVAFELKLANGPISPVEPQRLEHPRRHERQRLGRPHLRGRDTVADLRLGTEVRDGSGASLVRRIGGGVRSTLSRREGKIGRYPLRRVVGLRKETLVRPGETATTAAAAVEGAESAEAAADRRFVCVSLSPTVP</sequence>
<evidence type="ECO:0000259" key="3">
    <source>
        <dbReference type="PROSITE" id="PS50102"/>
    </source>
</evidence>
<keyword evidence="6" id="KW-1185">Reference proteome</keyword>
<dbReference type="InterPro" id="IPR035979">
    <property type="entry name" value="RBD_domain_sf"/>
</dbReference>
<dbReference type="InterPro" id="IPR000504">
    <property type="entry name" value="RRM_dom"/>
</dbReference>
<dbReference type="AlphaFoldDB" id="F0VB80"/>
<dbReference type="GO" id="GO:0000398">
    <property type="term" value="P:mRNA splicing, via spliceosome"/>
    <property type="evidence" value="ECO:0007669"/>
    <property type="project" value="TreeGrafter"/>
</dbReference>
<dbReference type="Gene3D" id="3.30.70.330">
    <property type="match status" value="1"/>
</dbReference>
<gene>
    <name evidence="5" type="ORF">BN1204_044780</name>
    <name evidence="4" type="ORF">NCLIV_044780</name>
</gene>
<dbReference type="GO" id="GO:0005654">
    <property type="term" value="C:nucleoplasm"/>
    <property type="evidence" value="ECO:0007669"/>
    <property type="project" value="TreeGrafter"/>
</dbReference>
<feature type="domain" description="RRM" evidence="3">
    <location>
        <begin position="7"/>
        <end position="85"/>
    </location>
</feature>
<evidence type="ECO:0000313" key="6">
    <source>
        <dbReference type="Proteomes" id="UP000007494"/>
    </source>
</evidence>
<dbReference type="RefSeq" id="XP_003881450.1">
    <property type="nucleotide sequence ID" value="XM_003881401.1"/>
</dbReference>
<evidence type="ECO:0000313" key="5">
    <source>
        <dbReference type="EMBL" id="CEL68737.1"/>
    </source>
</evidence>
<dbReference type="GO" id="GO:0061574">
    <property type="term" value="C:ASAP complex"/>
    <property type="evidence" value="ECO:0007669"/>
    <property type="project" value="TreeGrafter"/>
</dbReference>
<dbReference type="SMART" id="SM00360">
    <property type="entry name" value="RRM"/>
    <property type="match status" value="1"/>
</dbReference>
<reference evidence="4" key="1">
    <citation type="submission" date="2011-02" db="EMBL/GenBank/DDBJ databases">
        <authorList>
            <person name="Aslett M."/>
        </authorList>
    </citation>
    <scope>NUCLEOTIDE SEQUENCE</scope>
    <source>
        <strain evidence="4">Liverpool</strain>
    </source>
</reference>